<dbReference type="Pfam" id="PF13517">
    <property type="entry name" value="FG-GAP_3"/>
    <property type="match status" value="2"/>
</dbReference>
<dbReference type="RefSeq" id="WP_230842440.1">
    <property type="nucleotide sequence ID" value="NZ_CP063845.1"/>
</dbReference>
<evidence type="ECO:0000313" key="5">
    <source>
        <dbReference type="Proteomes" id="UP001054846"/>
    </source>
</evidence>
<evidence type="ECO:0000313" key="4">
    <source>
        <dbReference type="EMBL" id="UFP95212.1"/>
    </source>
</evidence>
<dbReference type="InterPro" id="IPR013517">
    <property type="entry name" value="FG-GAP"/>
</dbReference>
<name>A0ABY3PP72_9CYAN</name>
<organism evidence="4 5">
    <name type="scientific">Gloeobacter morelensis MG652769</name>
    <dbReference type="NCBI Taxonomy" id="2781736"/>
    <lineage>
        <taxon>Bacteria</taxon>
        <taxon>Bacillati</taxon>
        <taxon>Cyanobacteriota</taxon>
        <taxon>Cyanophyceae</taxon>
        <taxon>Gloeobacterales</taxon>
        <taxon>Gloeobacteraceae</taxon>
        <taxon>Gloeobacter</taxon>
        <taxon>Gloeobacter morelensis</taxon>
    </lineage>
</organism>
<dbReference type="SUPFAM" id="SSF69318">
    <property type="entry name" value="Integrin alpha N-terminal domain"/>
    <property type="match status" value="2"/>
</dbReference>
<sequence>MHRNRLSYLSLVFAALLALPASAVVPGPNPEPAQGPALQPDGGVRAVQGDSQVSGGGAVLNSDFNGDGSLDIVWRNYTTGANAVWLLNGPNFVSSVALPSVTNPGWFIAATGDFNADGNVDILWRNNLVQPGNTQQGLNSVWLMDGTNFVSSVSLTAVSDSNWRIRGAGDFNGDGSPDIVWRNFATGANVLWLMNGVTLTSTVSLPPVSLDWVIYGSGDADYDNNGTPDIVWRNTKTGANSIWLMNGTTYSASAALPAVTPNIGWEPNAFGDYTGDGKPDIIWRNFRTGVNTLWQLDGTNFTMSLSLPSVGDLNWELEGPR</sequence>
<dbReference type="InterPro" id="IPR028994">
    <property type="entry name" value="Integrin_alpha_N"/>
</dbReference>
<proteinExistence type="predicted"/>
<dbReference type="PANTHER" id="PTHR46580:SF2">
    <property type="entry name" value="MAM DOMAIN-CONTAINING PROTEIN"/>
    <property type="match status" value="1"/>
</dbReference>
<feature type="signal peptide" evidence="3">
    <location>
        <begin position="1"/>
        <end position="23"/>
    </location>
</feature>
<evidence type="ECO:0000256" key="2">
    <source>
        <dbReference type="SAM" id="MobiDB-lite"/>
    </source>
</evidence>
<evidence type="ECO:0000256" key="3">
    <source>
        <dbReference type="SAM" id="SignalP"/>
    </source>
</evidence>
<dbReference type="Proteomes" id="UP001054846">
    <property type="component" value="Chromosome"/>
</dbReference>
<feature type="chain" id="PRO_5046014249" evidence="3">
    <location>
        <begin position="24"/>
        <end position="321"/>
    </location>
</feature>
<dbReference type="EMBL" id="CP063845">
    <property type="protein sequence ID" value="UFP95212.1"/>
    <property type="molecule type" value="Genomic_DNA"/>
</dbReference>
<dbReference type="Gene3D" id="2.130.10.130">
    <property type="entry name" value="Integrin alpha, N-terminal"/>
    <property type="match status" value="1"/>
</dbReference>
<feature type="region of interest" description="Disordered" evidence="2">
    <location>
        <begin position="27"/>
        <end position="50"/>
    </location>
</feature>
<accession>A0ABY3PP72</accession>
<keyword evidence="5" id="KW-1185">Reference proteome</keyword>
<reference evidence="4 5" key="1">
    <citation type="journal article" date="2021" name="Genome Biol. Evol.">
        <title>Complete Genome Sequencing of a Novel Gloeobacter Species from a Waterfall Cave in Mexico.</title>
        <authorList>
            <person name="Saw J.H."/>
            <person name="Cardona T."/>
            <person name="Montejano G."/>
        </authorList>
    </citation>
    <scope>NUCLEOTIDE SEQUENCE [LARGE SCALE GENOMIC DNA]</scope>
    <source>
        <strain evidence="4">MG652769</strain>
    </source>
</reference>
<keyword evidence="1 3" id="KW-0732">Signal</keyword>
<evidence type="ECO:0000256" key="1">
    <source>
        <dbReference type="ARBA" id="ARBA00022729"/>
    </source>
</evidence>
<dbReference type="PANTHER" id="PTHR46580">
    <property type="entry name" value="SENSOR KINASE-RELATED"/>
    <property type="match status" value="1"/>
</dbReference>
<gene>
    <name evidence="4" type="ORF">ISF26_02885</name>
</gene>
<protein>
    <submittedName>
        <fullName evidence="4">VCBS repeat-containing protein</fullName>
    </submittedName>
</protein>